<comment type="caution">
    <text evidence="1">The sequence shown here is derived from an EMBL/GenBank/DDBJ whole genome shotgun (WGS) entry which is preliminary data.</text>
</comment>
<keyword evidence="2" id="KW-1185">Reference proteome</keyword>
<evidence type="ECO:0000313" key="1">
    <source>
        <dbReference type="EMBL" id="GLD46662.1"/>
    </source>
</evidence>
<dbReference type="EMBL" id="BRZM01000002">
    <property type="protein sequence ID" value="GLD46662.1"/>
    <property type="molecule type" value="Genomic_DNA"/>
</dbReference>
<sequence>MGRNKWRAYPLHGQTIIKPVHHESVLNLNNPTCTGNPRLQAVSPAAPAVKQYGFRMSPAWHPTVQMTPDPEAFKSGEVLVKEKKQKLAVSPEGITFSSMETNTTFDFNHDDEEDCYSASSSSSSLPSPEIFRKENYAKTLTSSIKEELLGLHLHIKNSTLLDASHAETIHMHHSPNLSTIIASSCVMRIKPLFAGASTILAERTCEISNHRGPEAETKIQTDFFKSDPQTVDNQAQAFKFKTPAKLTNKRPILCKKKVSFKTPIVAETFEAKHIPATKLTIHDASESVQTSSSAEQMTPVAVTSRAGEINSEDDTPFVRVTLKRPVKSSPEKAKFFDFLSDNERGVFFQRMRERCVKLRSTPLFPLTAAQHMEASVL</sequence>
<accession>A0AAD3M348</accession>
<gene>
    <name evidence="1" type="ORF">AKAME5_000099600</name>
</gene>
<reference evidence="1" key="1">
    <citation type="submission" date="2022-08" db="EMBL/GenBank/DDBJ databases">
        <title>Genome sequencing of akame (Lates japonicus).</title>
        <authorList>
            <person name="Hashiguchi Y."/>
            <person name="Takahashi H."/>
        </authorList>
    </citation>
    <scope>NUCLEOTIDE SEQUENCE</scope>
    <source>
        <strain evidence="1">Kochi</strain>
    </source>
</reference>
<organism evidence="1 2">
    <name type="scientific">Lates japonicus</name>
    <name type="common">Japanese lates</name>
    <dbReference type="NCBI Taxonomy" id="270547"/>
    <lineage>
        <taxon>Eukaryota</taxon>
        <taxon>Metazoa</taxon>
        <taxon>Chordata</taxon>
        <taxon>Craniata</taxon>
        <taxon>Vertebrata</taxon>
        <taxon>Euteleostomi</taxon>
        <taxon>Actinopterygii</taxon>
        <taxon>Neopterygii</taxon>
        <taxon>Teleostei</taxon>
        <taxon>Neoteleostei</taxon>
        <taxon>Acanthomorphata</taxon>
        <taxon>Carangaria</taxon>
        <taxon>Carangaria incertae sedis</taxon>
        <taxon>Centropomidae</taxon>
        <taxon>Lates</taxon>
    </lineage>
</organism>
<proteinExistence type="predicted"/>
<dbReference type="AlphaFoldDB" id="A0AAD3M348"/>
<protein>
    <submittedName>
        <fullName evidence="1">Uncharacterized protein</fullName>
    </submittedName>
</protein>
<name>A0AAD3M348_LATJO</name>
<dbReference type="Proteomes" id="UP001279410">
    <property type="component" value="Unassembled WGS sequence"/>
</dbReference>
<evidence type="ECO:0000313" key="2">
    <source>
        <dbReference type="Proteomes" id="UP001279410"/>
    </source>
</evidence>